<keyword evidence="5" id="KW-0904">Protein phosphatase</keyword>
<evidence type="ECO:0000256" key="8">
    <source>
        <dbReference type="ARBA" id="ARBA00048336"/>
    </source>
</evidence>
<name>A0A0R3RP42_9BILA</name>
<dbReference type="GO" id="GO:0004722">
    <property type="term" value="F:protein serine/threonine phosphatase activity"/>
    <property type="evidence" value="ECO:0007669"/>
    <property type="project" value="UniProtKB-EC"/>
</dbReference>
<evidence type="ECO:0000256" key="4">
    <source>
        <dbReference type="ARBA" id="ARBA00022801"/>
    </source>
</evidence>
<comment type="catalytic activity">
    <reaction evidence="8">
        <text>O-phospho-L-threonyl-[protein] + H2O = L-threonyl-[protein] + phosphate</text>
        <dbReference type="Rhea" id="RHEA:47004"/>
        <dbReference type="Rhea" id="RHEA-COMP:11060"/>
        <dbReference type="Rhea" id="RHEA-COMP:11605"/>
        <dbReference type="ChEBI" id="CHEBI:15377"/>
        <dbReference type="ChEBI" id="CHEBI:30013"/>
        <dbReference type="ChEBI" id="CHEBI:43474"/>
        <dbReference type="ChEBI" id="CHEBI:61977"/>
        <dbReference type="EC" id="3.1.3.16"/>
    </reaction>
</comment>
<dbReference type="InterPro" id="IPR006186">
    <property type="entry name" value="Ser/Thr-sp_prot-phosphatase"/>
</dbReference>
<evidence type="ECO:0000256" key="6">
    <source>
        <dbReference type="ARBA" id="ARBA00023211"/>
    </source>
</evidence>
<feature type="domain" description="Calcineurin-like phosphoesterase" evidence="9">
    <location>
        <begin position="23"/>
        <end position="90"/>
    </location>
</feature>
<keyword evidence="10" id="KW-1185">Reference proteome</keyword>
<dbReference type="Pfam" id="PF00149">
    <property type="entry name" value="Metallophos"/>
    <property type="match status" value="1"/>
</dbReference>
<dbReference type="PANTHER" id="PTHR11668:SF300">
    <property type="entry name" value="SERINE_THREONINE-PROTEIN PHOSPHATASE"/>
    <property type="match status" value="1"/>
</dbReference>
<proteinExistence type="predicted"/>
<dbReference type="PANTHER" id="PTHR11668">
    <property type="entry name" value="SERINE/THREONINE PROTEIN PHOSPHATASE"/>
    <property type="match status" value="1"/>
</dbReference>
<evidence type="ECO:0000256" key="2">
    <source>
        <dbReference type="ARBA" id="ARBA00013081"/>
    </source>
</evidence>
<dbReference type="GO" id="GO:0005634">
    <property type="term" value="C:nucleus"/>
    <property type="evidence" value="ECO:0007669"/>
    <property type="project" value="TreeGrafter"/>
</dbReference>
<dbReference type="Proteomes" id="UP000050640">
    <property type="component" value="Unplaced"/>
</dbReference>
<sequence length="126" mass="14554">MLVIVSEELFAERSVYVVGGIDGDLISLVTLFKRYGMPPQSCYIFLGDYLDCFEPSRIDALLLLLSLKLRYPRHVCLFRGHHETYEMCKAIGFDEAVSLFKFCSIFKLSSTLKKYAIIRYCFKQIS</sequence>
<evidence type="ECO:0000313" key="11">
    <source>
        <dbReference type="WBParaSite" id="EEL_0000325401-mRNA-1"/>
    </source>
</evidence>
<dbReference type="GO" id="GO:0005737">
    <property type="term" value="C:cytoplasm"/>
    <property type="evidence" value="ECO:0007669"/>
    <property type="project" value="TreeGrafter"/>
</dbReference>
<evidence type="ECO:0000256" key="3">
    <source>
        <dbReference type="ARBA" id="ARBA00022723"/>
    </source>
</evidence>
<dbReference type="InterPro" id="IPR004843">
    <property type="entry name" value="Calcineurin-like_PHP"/>
</dbReference>
<dbReference type="AlphaFoldDB" id="A0A0R3RP42"/>
<keyword evidence="4" id="KW-0378">Hydrolase</keyword>
<evidence type="ECO:0000256" key="7">
    <source>
        <dbReference type="ARBA" id="ARBA00047761"/>
    </source>
</evidence>
<accession>A0A0R3RP42</accession>
<evidence type="ECO:0000259" key="9">
    <source>
        <dbReference type="Pfam" id="PF00149"/>
    </source>
</evidence>
<evidence type="ECO:0000256" key="5">
    <source>
        <dbReference type="ARBA" id="ARBA00022912"/>
    </source>
</evidence>
<dbReference type="WBParaSite" id="EEL_0000325401-mRNA-1">
    <property type="protein sequence ID" value="EEL_0000325401-mRNA-1"/>
    <property type="gene ID" value="EEL_0000325401"/>
</dbReference>
<dbReference type="InterPro" id="IPR050341">
    <property type="entry name" value="PP1_catalytic_subunit"/>
</dbReference>
<dbReference type="SUPFAM" id="SSF56300">
    <property type="entry name" value="Metallo-dependent phosphatases"/>
    <property type="match status" value="1"/>
</dbReference>
<organism evidence="10 11">
    <name type="scientific">Elaeophora elaphi</name>
    <dbReference type="NCBI Taxonomy" id="1147741"/>
    <lineage>
        <taxon>Eukaryota</taxon>
        <taxon>Metazoa</taxon>
        <taxon>Ecdysozoa</taxon>
        <taxon>Nematoda</taxon>
        <taxon>Chromadorea</taxon>
        <taxon>Rhabditida</taxon>
        <taxon>Spirurina</taxon>
        <taxon>Spiruromorpha</taxon>
        <taxon>Filarioidea</taxon>
        <taxon>Onchocercidae</taxon>
        <taxon>Elaeophora</taxon>
    </lineage>
</organism>
<dbReference type="PRINTS" id="PR00114">
    <property type="entry name" value="STPHPHTASE"/>
</dbReference>
<evidence type="ECO:0000313" key="10">
    <source>
        <dbReference type="Proteomes" id="UP000050640"/>
    </source>
</evidence>
<protein>
    <recommendedName>
        <fullName evidence="2">protein-serine/threonine phosphatase</fullName>
        <ecNumber evidence="2">3.1.3.16</ecNumber>
    </recommendedName>
</protein>
<dbReference type="GO" id="GO:0046872">
    <property type="term" value="F:metal ion binding"/>
    <property type="evidence" value="ECO:0007669"/>
    <property type="project" value="UniProtKB-KW"/>
</dbReference>
<reference evidence="11" key="1">
    <citation type="submission" date="2017-02" db="UniProtKB">
        <authorList>
            <consortium name="WormBaseParasite"/>
        </authorList>
    </citation>
    <scope>IDENTIFICATION</scope>
</reference>
<comment type="catalytic activity">
    <reaction evidence="7">
        <text>O-phospho-L-seryl-[protein] + H2O = L-seryl-[protein] + phosphate</text>
        <dbReference type="Rhea" id="RHEA:20629"/>
        <dbReference type="Rhea" id="RHEA-COMP:9863"/>
        <dbReference type="Rhea" id="RHEA-COMP:11604"/>
        <dbReference type="ChEBI" id="CHEBI:15377"/>
        <dbReference type="ChEBI" id="CHEBI:29999"/>
        <dbReference type="ChEBI" id="CHEBI:43474"/>
        <dbReference type="ChEBI" id="CHEBI:83421"/>
        <dbReference type="EC" id="3.1.3.16"/>
    </reaction>
</comment>
<dbReference type="InterPro" id="IPR029052">
    <property type="entry name" value="Metallo-depent_PP-like"/>
</dbReference>
<dbReference type="STRING" id="1147741.A0A0R3RP42"/>
<keyword evidence="3" id="KW-0479">Metal-binding</keyword>
<evidence type="ECO:0000256" key="1">
    <source>
        <dbReference type="ARBA" id="ARBA00001936"/>
    </source>
</evidence>
<dbReference type="Gene3D" id="3.60.21.10">
    <property type="match status" value="1"/>
</dbReference>
<comment type="cofactor">
    <cofactor evidence="1">
        <name>Mn(2+)</name>
        <dbReference type="ChEBI" id="CHEBI:29035"/>
    </cofactor>
</comment>
<keyword evidence="6" id="KW-0464">Manganese</keyword>
<dbReference type="EC" id="3.1.3.16" evidence="2"/>